<protein>
    <recommendedName>
        <fullName evidence="2">BTB domain-containing protein</fullName>
    </recommendedName>
</protein>
<proteinExistence type="predicted"/>
<dbReference type="SUPFAM" id="SSF54695">
    <property type="entry name" value="POZ domain"/>
    <property type="match status" value="1"/>
</dbReference>
<feature type="compositionally biased region" description="Low complexity" evidence="1">
    <location>
        <begin position="663"/>
        <end position="685"/>
    </location>
</feature>
<dbReference type="EMBL" id="MU006624">
    <property type="protein sequence ID" value="KAF2741796.1"/>
    <property type="molecule type" value="Genomic_DNA"/>
</dbReference>
<dbReference type="PANTHER" id="PTHR47369">
    <property type="entry name" value="BTB/POZ DOMAIN-CONTAINING PROTEIN"/>
    <property type="match status" value="1"/>
</dbReference>
<name>A0A6A6UWD6_9PLEO</name>
<dbReference type="Gene3D" id="3.30.710.10">
    <property type="entry name" value="Potassium Channel Kv1.1, Chain A"/>
    <property type="match status" value="1"/>
</dbReference>
<feature type="region of interest" description="Disordered" evidence="1">
    <location>
        <begin position="426"/>
        <end position="450"/>
    </location>
</feature>
<keyword evidence="4" id="KW-1185">Reference proteome</keyword>
<dbReference type="InterPro" id="IPR011333">
    <property type="entry name" value="SKP1/BTB/POZ_sf"/>
</dbReference>
<evidence type="ECO:0000259" key="2">
    <source>
        <dbReference type="PROSITE" id="PS50097"/>
    </source>
</evidence>
<reference evidence="3" key="1">
    <citation type="journal article" date="2020" name="Stud. Mycol.">
        <title>101 Dothideomycetes genomes: a test case for predicting lifestyles and emergence of pathogens.</title>
        <authorList>
            <person name="Haridas S."/>
            <person name="Albert R."/>
            <person name="Binder M."/>
            <person name="Bloem J."/>
            <person name="Labutti K."/>
            <person name="Salamov A."/>
            <person name="Andreopoulos B."/>
            <person name="Baker S."/>
            <person name="Barry K."/>
            <person name="Bills G."/>
            <person name="Bluhm B."/>
            <person name="Cannon C."/>
            <person name="Castanera R."/>
            <person name="Culley D."/>
            <person name="Daum C."/>
            <person name="Ezra D."/>
            <person name="Gonzalez J."/>
            <person name="Henrissat B."/>
            <person name="Kuo A."/>
            <person name="Liang C."/>
            <person name="Lipzen A."/>
            <person name="Lutzoni F."/>
            <person name="Magnuson J."/>
            <person name="Mondo S."/>
            <person name="Nolan M."/>
            <person name="Ohm R."/>
            <person name="Pangilinan J."/>
            <person name="Park H.-J."/>
            <person name="Ramirez L."/>
            <person name="Alfaro M."/>
            <person name="Sun H."/>
            <person name="Tritt A."/>
            <person name="Yoshinaga Y."/>
            <person name="Zwiers L.-H."/>
            <person name="Turgeon B."/>
            <person name="Goodwin S."/>
            <person name="Spatafora J."/>
            <person name="Crous P."/>
            <person name="Grigoriev I."/>
        </authorList>
    </citation>
    <scope>NUCLEOTIDE SEQUENCE</scope>
    <source>
        <strain evidence="3">CBS 119925</strain>
    </source>
</reference>
<accession>A0A6A6UWD6</accession>
<feature type="region of interest" description="Disordered" evidence="1">
    <location>
        <begin position="658"/>
        <end position="749"/>
    </location>
</feature>
<organism evidence="3 4">
    <name type="scientific">Sporormia fimetaria CBS 119925</name>
    <dbReference type="NCBI Taxonomy" id="1340428"/>
    <lineage>
        <taxon>Eukaryota</taxon>
        <taxon>Fungi</taxon>
        <taxon>Dikarya</taxon>
        <taxon>Ascomycota</taxon>
        <taxon>Pezizomycotina</taxon>
        <taxon>Dothideomycetes</taxon>
        <taxon>Pleosporomycetidae</taxon>
        <taxon>Pleosporales</taxon>
        <taxon>Sporormiaceae</taxon>
        <taxon>Sporormia</taxon>
    </lineage>
</organism>
<dbReference type="PANTHER" id="PTHR47369:SF1">
    <property type="entry name" value="BTB_POZ DOMAIN-CONTAINING PROTEIN"/>
    <property type="match status" value="1"/>
</dbReference>
<dbReference type="PROSITE" id="PS50097">
    <property type="entry name" value="BTB"/>
    <property type="match status" value="1"/>
</dbReference>
<gene>
    <name evidence="3" type="ORF">M011DRAFT_413806</name>
</gene>
<evidence type="ECO:0000313" key="4">
    <source>
        <dbReference type="Proteomes" id="UP000799440"/>
    </source>
</evidence>
<sequence>MRRAAPDSPSSSSAVSSAAIPLSGGASVLMEPVASASKDVDDPTAPLRTDSPFDGEYIDVSLLQNMSTQQQSMISAGQPSYSEATGPLHLRGMLTSGASIPLPDHLYQRGFVEGRHSDITVIAFDTKYNLHRLILDRAPFFTALLSEPWRESQSREIAVHPDKIDSNITQGAFELAVKKLYGHDISSEADAEAVGLFAAGCWLEMQDLIQTATESILRQMTPQSLSPLIRLMTANYYGRAGGRILESAKAMLSRCGWEMPLRYWDGMPAEVIRELVASDGFFVYNEWDRWVLSKRLLDRRLRQVALEIGLVESRKSPLPKAPGALRLMALRFDGVYRQNEMTLGQGVADHDAPWFGLYTHPDIEPLLVLLDEGIHYIHMEFEQLNFLKSARDVFGLPVLPEKVISSALWQQLALRQRVMMAEESSQVLGLSKTPPAPVPEPQTPSTEIQSLSSVDDDGFEADMEAGSWDGNGKPRKFWIPSSDCNIVLGNGTDPIVTASNTFQRHASRLSATIQPEDAQWATDFGSSPFTMANPNTIIDQPGRPMSVGGSNAGQPKPIAYTEFPPFRFSTEFPNPRSLKEKKRVKSRTVFYAGSLWNIYIQKVPTSKSVQLGVYLQRAKQRDVEEQGPGLYLSQQAAGSVDQRIGQLERNMWQQQHRRAALVSSSADGDLSLSGSEGDGDGILSLSPPPRSRHRHPAHPNASDPSAEPLSSVEKCAVSSTDSESDDPASSYPDPMLSQVGSKRRSALPPYVDRRPTIKTYFKIYSPSKGGRVLSVYESAPDRFNFSQSWGWKSSTLMLDEKDNSGGAGADREKEGSGGTLRFMVVIGNL</sequence>
<feature type="domain" description="BTB" evidence="2">
    <location>
        <begin position="117"/>
        <end position="189"/>
    </location>
</feature>
<evidence type="ECO:0000256" key="1">
    <source>
        <dbReference type="SAM" id="MobiDB-lite"/>
    </source>
</evidence>
<dbReference type="OrthoDB" id="6359943at2759"/>
<dbReference type="InterPro" id="IPR000210">
    <property type="entry name" value="BTB/POZ_dom"/>
</dbReference>
<evidence type="ECO:0000313" key="3">
    <source>
        <dbReference type="EMBL" id="KAF2741796.1"/>
    </source>
</evidence>
<dbReference type="Proteomes" id="UP000799440">
    <property type="component" value="Unassembled WGS sequence"/>
</dbReference>
<dbReference type="AlphaFoldDB" id="A0A6A6UWD6"/>
<feature type="region of interest" description="Disordered" evidence="1">
    <location>
        <begin position="33"/>
        <end position="52"/>
    </location>
</feature>